<dbReference type="PANTHER" id="PTHR45626:SF14">
    <property type="entry name" value="ATP-DEPENDENT DNA HELICASE (EUROFUNG)"/>
    <property type="match status" value="1"/>
</dbReference>
<dbReference type="GO" id="GO:0005524">
    <property type="term" value="F:ATP binding"/>
    <property type="evidence" value="ECO:0007669"/>
    <property type="project" value="UniProtKB-KW"/>
</dbReference>
<dbReference type="InterPro" id="IPR049730">
    <property type="entry name" value="SNF2/RAD54-like_C"/>
</dbReference>
<dbReference type="InterPro" id="IPR001650">
    <property type="entry name" value="Helicase_C-like"/>
</dbReference>
<dbReference type="STRING" id="1097556.R4XE16"/>
<evidence type="ECO:0000256" key="1">
    <source>
        <dbReference type="ARBA" id="ARBA00022741"/>
    </source>
</evidence>
<accession>R4XE16</accession>
<dbReference type="eggNOG" id="KOG1001">
    <property type="taxonomic scope" value="Eukaryota"/>
</dbReference>
<feature type="domain" description="Helicase C-terminal" evidence="5">
    <location>
        <begin position="495"/>
        <end position="682"/>
    </location>
</feature>
<dbReference type="SUPFAM" id="SSF52540">
    <property type="entry name" value="P-loop containing nucleoside triphosphate hydrolases"/>
    <property type="match status" value="2"/>
</dbReference>
<dbReference type="Gene3D" id="3.40.50.10810">
    <property type="entry name" value="Tandem AAA-ATPase domain"/>
    <property type="match status" value="1"/>
</dbReference>
<evidence type="ECO:0000259" key="5">
    <source>
        <dbReference type="PROSITE" id="PS51194"/>
    </source>
</evidence>
<dbReference type="GO" id="GO:0016787">
    <property type="term" value="F:hydrolase activity"/>
    <property type="evidence" value="ECO:0007669"/>
    <property type="project" value="UniProtKB-KW"/>
</dbReference>
<dbReference type="CDD" id="cd18793">
    <property type="entry name" value="SF2_C_SNF"/>
    <property type="match status" value="1"/>
</dbReference>
<dbReference type="InterPro" id="IPR000330">
    <property type="entry name" value="SNF2_N"/>
</dbReference>
<dbReference type="Gene3D" id="3.40.50.300">
    <property type="entry name" value="P-loop containing nucleotide triphosphate hydrolases"/>
    <property type="match status" value="1"/>
</dbReference>
<dbReference type="Pfam" id="PF00176">
    <property type="entry name" value="SNF2-rel_dom"/>
    <property type="match status" value="1"/>
</dbReference>
<dbReference type="AlphaFoldDB" id="R4XE16"/>
<dbReference type="CDD" id="cd18008">
    <property type="entry name" value="DEXDc_SHPRH-like"/>
    <property type="match status" value="1"/>
</dbReference>
<evidence type="ECO:0000256" key="3">
    <source>
        <dbReference type="ARBA" id="ARBA00022840"/>
    </source>
</evidence>
<keyword evidence="7" id="KW-1185">Reference proteome</keyword>
<dbReference type="OrthoDB" id="423559at2759"/>
<reference evidence="6 7" key="1">
    <citation type="journal article" date="2013" name="MBio">
        <title>Genome sequencing of the plant pathogen Taphrina deformans, the causal agent of peach leaf curl.</title>
        <authorList>
            <person name="Cisse O.H."/>
            <person name="Almeida J.M.G.C.F."/>
            <person name="Fonseca A."/>
            <person name="Kumar A.A."/>
            <person name="Salojaervi J."/>
            <person name="Overmyer K."/>
            <person name="Hauser P.M."/>
            <person name="Pagni M."/>
        </authorList>
    </citation>
    <scope>NUCLEOTIDE SEQUENCE [LARGE SCALE GENOMIC DNA]</scope>
    <source>
        <strain evidence="7">PYCC 5710 / ATCC 11124 / CBS 356.35 / IMI 108563 / JCM 9778 / NBRC 8474</strain>
    </source>
</reference>
<dbReference type="InterPro" id="IPR014001">
    <property type="entry name" value="Helicase_ATP-bd"/>
</dbReference>
<keyword evidence="3" id="KW-0067">ATP-binding</keyword>
<dbReference type="GO" id="GO:0005634">
    <property type="term" value="C:nucleus"/>
    <property type="evidence" value="ECO:0007669"/>
    <property type="project" value="TreeGrafter"/>
</dbReference>
<evidence type="ECO:0000313" key="6">
    <source>
        <dbReference type="EMBL" id="CCG81573.1"/>
    </source>
</evidence>
<dbReference type="GO" id="GO:0006281">
    <property type="term" value="P:DNA repair"/>
    <property type="evidence" value="ECO:0007669"/>
    <property type="project" value="TreeGrafter"/>
</dbReference>
<dbReference type="PANTHER" id="PTHR45626">
    <property type="entry name" value="TRANSCRIPTION TERMINATION FACTOR 2-RELATED"/>
    <property type="match status" value="1"/>
</dbReference>
<evidence type="ECO:0000313" key="7">
    <source>
        <dbReference type="Proteomes" id="UP000013776"/>
    </source>
</evidence>
<dbReference type="InterPro" id="IPR027417">
    <property type="entry name" value="P-loop_NTPase"/>
</dbReference>
<dbReference type="GO" id="GO:0008094">
    <property type="term" value="F:ATP-dependent activity, acting on DNA"/>
    <property type="evidence" value="ECO:0007669"/>
    <property type="project" value="TreeGrafter"/>
</dbReference>
<dbReference type="InterPro" id="IPR038718">
    <property type="entry name" value="SNF2-like_sf"/>
</dbReference>
<comment type="caution">
    <text evidence="6">The sequence shown here is derived from an EMBL/GenBank/DDBJ whole genome shotgun (WGS) entry which is preliminary data.</text>
</comment>
<keyword evidence="1" id="KW-0547">Nucleotide-binding</keyword>
<proteinExistence type="predicted"/>
<dbReference type="SMART" id="SM00487">
    <property type="entry name" value="DEXDc"/>
    <property type="match status" value="1"/>
</dbReference>
<evidence type="ECO:0000259" key="4">
    <source>
        <dbReference type="PROSITE" id="PS51192"/>
    </source>
</evidence>
<dbReference type="EMBL" id="CAHR02000045">
    <property type="protein sequence ID" value="CCG81573.1"/>
    <property type="molecule type" value="Genomic_DNA"/>
</dbReference>
<dbReference type="SMART" id="SM00490">
    <property type="entry name" value="HELICc"/>
    <property type="match status" value="1"/>
</dbReference>
<organism evidence="6 7">
    <name type="scientific">Taphrina deformans (strain PYCC 5710 / ATCC 11124 / CBS 356.35 / IMI 108563 / JCM 9778 / NBRC 8474)</name>
    <name type="common">Peach leaf curl fungus</name>
    <name type="synonym">Lalaria deformans</name>
    <dbReference type="NCBI Taxonomy" id="1097556"/>
    <lineage>
        <taxon>Eukaryota</taxon>
        <taxon>Fungi</taxon>
        <taxon>Dikarya</taxon>
        <taxon>Ascomycota</taxon>
        <taxon>Taphrinomycotina</taxon>
        <taxon>Taphrinomycetes</taxon>
        <taxon>Taphrinales</taxon>
        <taxon>Taphrinaceae</taxon>
        <taxon>Taphrina</taxon>
    </lineage>
</organism>
<protein>
    <submittedName>
        <fullName evidence="6">DNA repair protein rad5</fullName>
    </submittedName>
</protein>
<dbReference type="InterPro" id="IPR050628">
    <property type="entry name" value="SNF2_RAD54_helicase_TF"/>
</dbReference>
<dbReference type="PROSITE" id="PS51192">
    <property type="entry name" value="HELICASE_ATP_BIND_1"/>
    <property type="match status" value="1"/>
</dbReference>
<sequence length="690" mass="77556">MYDLTSRTPVRRDVAYYDQKLSALDEERNEPYTDPAKATEHLRSFLDESFDGGAQAGDADAALLDSDVVPGLTCRLMPHQIAGVKFLKARESRKTKINNSGGLLADDMGLGKTVQTMALIVSLPRPLEAKCIKSTLVVAPLSLIEQWAGEIKSKTKLSVYVHHGPSRLKNSRKFGAYDVVMTTYNILVQEHNPALSARFNDDIDQNEVFDERGVFGVRWWRIVLDEAHTIKNRSAKMSIAACALRGINRWCLTGTPIQNTVDELHSLLRFLRIEPLQDHAVFKEKINGPISRGKTKLAMKRLGAILSKIMIRRTKAVLNSAKDAEKSAFNLPPRTVKHIRVDFSPQEREFYTGLEARADKTLALMKQSGDVGYMSVLVLLQRLRQACNHTQLVTKALDASEYRVDVQAMSPVKKEDKVVDDLADMFSGIGVSPQKQEIKEIKSSKCSLCMCRLSFEEAGQDNCQACTEAILKTRRESLERVASSTTTTYLDVSAKLHRLMRVLRDDEEAINHESERLGPRKTIIFSQWTSMLDLVEPFLRAEKIGFVKYYGSMPNKLRESSLQALKTDPHCQVLLCSLKAGALGLNLTAASRVVMLDVWWNPAIEGRITPCTVDGRVLIVIDQAIDRVHRIGQTREVLVYKLTIRDTVEDRIIKLQDQKREIAKSALGEGGKMMKLGLKELMDLFNREDN</sequence>
<gene>
    <name evidence="6" type="ORF">TAPDE_001422</name>
</gene>
<keyword evidence="2" id="KW-0378">Hydrolase</keyword>
<evidence type="ECO:0000256" key="2">
    <source>
        <dbReference type="ARBA" id="ARBA00022801"/>
    </source>
</evidence>
<name>R4XE16_TAPDE</name>
<dbReference type="Proteomes" id="UP000013776">
    <property type="component" value="Unassembled WGS sequence"/>
</dbReference>
<dbReference type="Pfam" id="PF00271">
    <property type="entry name" value="Helicase_C"/>
    <property type="match status" value="1"/>
</dbReference>
<dbReference type="VEuPathDB" id="FungiDB:TAPDE_001422"/>
<feature type="domain" description="Helicase ATP-binding" evidence="4">
    <location>
        <begin position="93"/>
        <end position="274"/>
    </location>
</feature>
<dbReference type="PROSITE" id="PS51194">
    <property type="entry name" value="HELICASE_CTER"/>
    <property type="match status" value="1"/>
</dbReference>